<evidence type="ECO:0000313" key="8">
    <source>
        <dbReference type="Proteomes" id="UP000281553"/>
    </source>
</evidence>
<evidence type="ECO:0000256" key="3">
    <source>
        <dbReference type="ARBA" id="ARBA00022490"/>
    </source>
</evidence>
<evidence type="ECO:0000313" key="7">
    <source>
        <dbReference type="EMBL" id="VDN09886.1"/>
    </source>
</evidence>
<dbReference type="GO" id="GO:0005856">
    <property type="term" value="C:cytoskeleton"/>
    <property type="evidence" value="ECO:0007669"/>
    <property type="project" value="UniProtKB-SubCell"/>
</dbReference>
<dbReference type="PANTHER" id="PTHR14871">
    <property type="entry name" value="DYNEIN REGULATORY COMPLEX PROTEIN 9"/>
    <property type="match status" value="1"/>
</dbReference>
<dbReference type="GO" id="GO:0005737">
    <property type="term" value="C:cytoplasm"/>
    <property type="evidence" value="ECO:0007669"/>
    <property type="project" value="TreeGrafter"/>
</dbReference>
<dbReference type="OrthoDB" id="10254713at2759"/>
<keyword evidence="5" id="KW-0966">Cell projection</keyword>
<gene>
    <name evidence="7" type="ORF">DILT_LOCUS5717</name>
</gene>
<feature type="coiled-coil region" evidence="6">
    <location>
        <begin position="264"/>
        <end position="298"/>
    </location>
</feature>
<dbReference type="GO" id="GO:0044782">
    <property type="term" value="P:cilium organization"/>
    <property type="evidence" value="ECO:0007669"/>
    <property type="project" value="TreeGrafter"/>
</dbReference>
<dbReference type="GO" id="GO:0031514">
    <property type="term" value="C:motile cilium"/>
    <property type="evidence" value="ECO:0007669"/>
    <property type="project" value="TreeGrafter"/>
</dbReference>
<reference evidence="7 8" key="1">
    <citation type="submission" date="2018-11" db="EMBL/GenBank/DDBJ databases">
        <authorList>
            <consortium name="Pathogen Informatics"/>
        </authorList>
    </citation>
    <scope>NUCLEOTIDE SEQUENCE [LARGE SCALE GENOMIC DNA]</scope>
</reference>
<dbReference type="EMBL" id="UYRU01047993">
    <property type="protein sequence ID" value="VDN09886.1"/>
    <property type="molecule type" value="Genomic_DNA"/>
</dbReference>
<evidence type="ECO:0000256" key="4">
    <source>
        <dbReference type="ARBA" id="ARBA00023212"/>
    </source>
</evidence>
<dbReference type="PANTHER" id="PTHR14871:SF1">
    <property type="entry name" value="DYNEIN REGULATORY COMPLEX PROTEIN 9"/>
    <property type="match status" value="1"/>
</dbReference>
<evidence type="ECO:0000256" key="1">
    <source>
        <dbReference type="ARBA" id="ARBA00004245"/>
    </source>
</evidence>
<sequence length="360" mass="41999">MGDSRTFSPFLRVALKAVLTDTITDFSALHKAASCGATLPEKSLNKTDADTDASNPDNLLQELNKVFFETLIRFEKCRREDYIELEDGNFRKLSDDESMLRTFLEEVAKVIEILKLLTNEIEDRGTCHSLETQCDIKQASVDILVDLAESSMEKEELIEDLRRRISLAGVEFAKQKELYLSALKRMRNEWQEGRQLAEMTIKYLKATYKQRANVHTAACNANARQLIDETALLRKKIGQEKREFAECMTWLFTELDTEANRLRYLQGRNDVEELSKRLEKMEEDLAKETEEHTALKKEFAHCEAVVTEYRLEQEKKRLQEEYQHKMTICVLQVQCWWRTMIEIRGIKLKRKRGKGKGKKK</sequence>
<keyword evidence="6" id="KW-0175">Coiled coil</keyword>
<comment type="subcellular location">
    <subcellularLocation>
        <location evidence="2">Cell projection</location>
    </subcellularLocation>
    <subcellularLocation>
        <location evidence="1">Cytoplasm</location>
        <location evidence="1">Cytoskeleton</location>
    </subcellularLocation>
</comment>
<protein>
    <recommendedName>
        <fullName evidence="9">Dynein regulatory complex protein 10</fullName>
    </recommendedName>
</protein>
<keyword evidence="3" id="KW-0963">Cytoplasm</keyword>
<name>A0A3P7NWD4_DIBLA</name>
<evidence type="ECO:0000256" key="5">
    <source>
        <dbReference type="ARBA" id="ARBA00023273"/>
    </source>
</evidence>
<organism evidence="7 8">
    <name type="scientific">Dibothriocephalus latus</name>
    <name type="common">Fish tapeworm</name>
    <name type="synonym">Diphyllobothrium latum</name>
    <dbReference type="NCBI Taxonomy" id="60516"/>
    <lineage>
        <taxon>Eukaryota</taxon>
        <taxon>Metazoa</taxon>
        <taxon>Spiralia</taxon>
        <taxon>Lophotrochozoa</taxon>
        <taxon>Platyhelminthes</taxon>
        <taxon>Cestoda</taxon>
        <taxon>Eucestoda</taxon>
        <taxon>Diphyllobothriidea</taxon>
        <taxon>Diphyllobothriidae</taxon>
        <taxon>Dibothriocephalus</taxon>
    </lineage>
</organism>
<dbReference type="Proteomes" id="UP000281553">
    <property type="component" value="Unassembled WGS sequence"/>
</dbReference>
<proteinExistence type="predicted"/>
<dbReference type="AlphaFoldDB" id="A0A3P7NWD4"/>
<evidence type="ECO:0000256" key="2">
    <source>
        <dbReference type="ARBA" id="ARBA00004316"/>
    </source>
</evidence>
<evidence type="ECO:0000256" key="6">
    <source>
        <dbReference type="SAM" id="Coils"/>
    </source>
</evidence>
<dbReference type="InterPro" id="IPR042618">
    <property type="entry name" value="IQCG"/>
</dbReference>
<accession>A0A3P7NWD4</accession>
<keyword evidence="8" id="KW-1185">Reference proteome</keyword>
<keyword evidence="4" id="KW-0206">Cytoskeleton</keyword>
<evidence type="ECO:0008006" key="9">
    <source>
        <dbReference type="Google" id="ProtNLM"/>
    </source>
</evidence>